<dbReference type="PATRIC" id="fig|134601.6.peg.3822"/>
<evidence type="ECO:0000313" key="3">
    <source>
        <dbReference type="Proteomes" id="UP000062255"/>
    </source>
</evidence>
<dbReference type="AlphaFoldDB" id="A0A0K0X805"/>
<dbReference type="KEGG" id="mgo:AFA91_18445"/>
<dbReference type="EMBL" id="CP012150">
    <property type="protein sequence ID" value="AKS33550.1"/>
    <property type="molecule type" value="Genomic_DNA"/>
</dbReference>
<name>A0A0K0X805_MYCGD</name>
<proteinExistence type="predicted"/>
<protein>
    <recommendedName>
        <fullName evidence="1">T6SS Phospholipase effector Tle1-like catalytic domain-containing protein</fullName>
    </recommendedName>
</protein>
<dbReference type="STRING" id="134601.AFA91_18445"/>
<organism evidence="2 3">
    <name type="scientific">Mycolicibacterium goodii</name>
    <name type="common">Mycobacterium goodii</name>
    <dbReference type="NCBI Taxonomy" id="134601"/>
    <lineage>
        <taxon>Bacteria</taxon>
        <taxon>Bacillati</taxon>
        <taxon>Actinomycetota</taxon>
        <taxon>Actinomycetes</taxon>
        <taxon>Mycobacteriales</taxon>
        <taxon>Mycobacteriaceae</taxon>
        <taxon>Mycolicibacterium</taxon>
    </lineage>
</organism>
<gene>
    <name evidence="2" type="ORF">AFA91_18445</name>
</gene>
<dbReference type="OrthoDB" id="4378831at2"/>
<reference evidence="2 3" key="1">
    <citation type="submission" date="2015-07" db="EMBL/GenBank/DDBJ databases">
        <title>Complete genome sequence of Mycobacterium goodii X7B, a facultative thermophilic biodesulfurizing bacterium.</title>
        <authorList>
            <person name="Yu B."/>
            <person name="Li F."/>
            <person name="Xu P."/>
        </authorList>
    </citation>
    <scope>NUCLEOTIDE SEQUENCE [LARGE SCALE GENOMIC DNA]</scope>
    <source>
        <strain evidence="2 3">X7B</strain>
    </source>
</reference>
<dbReference type="RefSeq" id="WP_049745976.1">
    <property type="nucleotide sequence ID" value="NZ_CP012150.1"/>
</dbReference>
<evidence type="ECO:0000313" key="2">
    <source>
        <dbReference type="EMBL" id="AKS33550.1"/>
    </source>
</evidence>
<feature type="domain" description="T6SS Phospholipase effector Tle1-like catalytic" evidence="1">
    <location>
        <begin position="3"/>
        <end position="263"/>
    </location>
</feature>
<sequence>MVKRLVMCCDGTWNTPDQRTDGVPTPTNVAKVALGLASTDSWGTEQRLYYHRGVGTNRTDRLIGGAFGAGLFRAVRATYRFVIQNYEPGDELFFFGFSRGAFTARSTAGLIRNSGVLRRENIDQFARACALYRDRSSGSHPRGAEATLFRKMYSHEPRIRFIGVWDTVGALGIPMSGLRLVNLFNRRHKFHDTDLSSIVDEAYQALAIDERRGPFVPTIWSQSMPVPEKQVLEQVWFSGAHCDVGGGYLDHGLSDVALWWMLEKARGAGLELRRDAFRLDRSVGAPPAPADLVEDYTRIWPDPSREPHDSRTGLYRVLPAVTRRGGAGVRSNEYLASTVDRRKPPKGWWQGQPPLDDHADLVKKVDLPEVPSRMDRIDLAS</sequence>
<accession>A0A0K0X805</accession>
<dbReference type="SUPFAM" id="SSF53474">
    <property type="entry name" value="alpha/beta-Hydrolases"/>
    <property type="match status" value="1"/>
</dbReference>
<dbReference type="InterPro" id="IPR029058">
    <property type="entry name" value="AB_hydrolase_fold"/>
</dbReference>
<dbReference type="InterPro" id="IPR018712">
    <property type="entry name" value="Tle1-like_cat"/>
</dbReference>
<dbReference type="Pfam" id="PF09994">
    <property type="entry name" value="T6SS_Tle1-like_cat"/>
    <property type="match status" value="1"/>
</dbReference>
<dbReference type="Proteomes" id="UP000062255">
    <property type="component" value="Chromosome"/>
</dbReference>
<dbReference type="PANTHER" id="PTHR33840">
    <property type="match status" value="1"/>
</dbReference>
<evidence type="ECO:0000259" key="1">
    <source>
        <dbReference type="Pfam" id="PF09994"/>
    </source>
</evidence>
<dbReference type="PANTHER" id="PTHR33840:SF1">
    <property type="entry name" value="TLE1 PHOSPHOLIPASE DOMAIN-CONTAINING PROTEIN"/>
    <property type="match status" value="1"/>
</dbReference>